<dbReference type="RefSeq" id="XP_007528593.2">
    <property type="nucleotide sequence ID" value="XM_007528531.2"/>
</dbReference>
<evidence type="ECO:0000313" key="9">
    <source>
        <dbReference type="Proteomes" id="UP001652624"/>
    </source>
</evidence>
<dbReference type="GO" id="GO:0004252">
    <property type="term" value="F:serine-type endopeptidase activity"/>
    <property type="evidence" value="ECO:0007669"/>
    <property type="project" value="InterPro"/>
</dbReference>
<dbReference type="CDD" id="cd00190">
    <property type="entry name" value="Tryp_SPc"/>
    <property type="match status" value="1"/>
</dbReference>
<keyword evidence="10" id="KW-0812">Transmembrane</keyword>
<dbReference type="FunCoup" id="A0A1S3A348">
    <property type="interactions" value="14"/>
</dbReference>
<dbReference type="AlphaFoldDB" id="A0A1S3A348"/>
<dbReference type="PRINTS" id="PR00722">
    <property type="entry name" value="CHYMOTRYPSIN"/>
</dbReference>
<gene>
    <name evidence="10" type="primary">TMPRSS12</name>
</gene>
<feature type="signal peptide" evidence="7">
    <location>
        <begin position="1"/>
        <end position="18"/>
    </location>
</feature>
<accession>A0A1S3A348</accession>
<dbReference type="STRING" id="9365.ENSEEUP00000011243"/>
<dbReference type="PROSITE" id="PS00135">
    <property type="entry name" value="TRYPSIN_SER"/>
    <property type="match status" value="1"/>
</dbReference>
<dbReference type="SMART" id="SM00020">
    <property type="entry name" value="Tryp_SPc"/>
    <property type="match status" value="1"/>
</dbReference>
<dbReference type="OrthoDB" id="6339452at2759"/>
<dbReference type="GeneID" id="103118316"/>
<keyword evidence="3 5" id="KW-0720">Serine protease</keyword>
<evidence type="ECO:0000256" key="3">
    <source>
        <dbReference type="ARBA" id="ARBA00022825"/>
    </source>
</evidence>
<feature type="chain" id="PRO_5047078937" evidence="7">
    <location>
        <begin position="19"/>
        <end position="344"/>
    </location>
</feature>
<reference evidence="10" key="1">
    <citation type="submission" date="2025-08" db="UniProtKB">
        <authorList>
            <consortium name="RefSeq"/>
        </authorList>
    </citation>
    <scope>IDENTIFICATION</scope>
</reference>
<dbReference type="GO" id="GO:0006508">
    <property type="term" value="P:proteolysis"/>
    <property type="evidence" value="ECO:0007669"/>
    <property type="project" value="UniProtKB-KW"/>
</dbReference>
<dbReference type="SUPFAM" id="SSF50494">
    <property type="entry name" value="Trypsin-like serine proteases"/>
    <property type="match status" value="1"/>
</dbReference>
<evidence type="ECO:0000259" key="8">
    <source>
        <dbReference type="PROSITE" id="PS50240"/>
    </source>
</evidence>
<dbReference type="InterPro" id="IPR001314">
    <property type="entry name" value="Peptidase_S1A"/>
</dbReference>
<dbReference type="PROSITE" id="PS50240">
    <property type="entry name" value="TRYPSIN_DOM"/>
    <property type="match status" value="1"/>
</dbReference>
<dbReference type="PROSITE" id="PS00134">
    <property type="entry name" value="TRYPSIN_HIS"/>
    <property type="match status" value="1"/>
</dbReference>
<dbReference type="CTD" id="283471"/>
<feature type="region of interest" description="Disordered" evidence="6">
    <location>
        <begin position="28"/>
        <end position="58"/>
    </location>
</feature>
<evidence type="ECO:0000256" key="6">
    <source>
        <dbReference type="SAM" id="MobiDB-lite"/>
    </source>
</evidence>
<dbReference type="InterPro" id="IPR009003">
    <property type="entry name" value="Peptidase_S1_PA"/>
</dbReference>
<dbReference type="PANTHER" id="PTHR24252">
    <property type="entry name" value="ACROSIN-RELATED"/>
    <property type="match status" value="1"/>
</dbReference>
<dbReference type="eggNOG" id="KOG3627">
    <property type="taxonomic scope" value="Eukaryota"/>
</dbReference>
<organism evidence="9 10">
    <name type="scientific">Erinaceus europaeus</name>
    <name type="common">Western European hedgehog</name>
    <dbReference type="NCBI Taxonomy" id="9365"/>
    <lineage>
        <taxon>Eukaryota</taxon>
        <taxon>Metazoa</taxon>
        <taxon>Chordata</taxon>
        <taxon>Craniata</taxon>
        <taxon>Vertebrata</taxon>
        <taxon>Euteleostomi</taxon>
        <taxon>Mammalia</taxon>
        <taxon>Eutheria</taxon>
        <taxon>Laurasiatheria</taxon>
        <taxon>Eulipotyphla</taxon>
        <taxon>Erinaceidae</taxon>
        <taxon>Erinaceinae</taxon>
        <taxon>Erinaceus</taxon>
    </lineage>
</organism>
<evidence type="ECO:0000256" key="5">
    <source>
        <dbReference type="RuleBase" id="RU363034"/>
    </source>
</evidence>
<dbReference type="Proteomes" id="UP001652624">
    <property type="component" value="Chromosome 7"/>
</dbReference>
<evidence type="ECO:0000256" key="4">
    <source>
        <dbReference type="ARBA" id="ARBA00023157"/>
    </source>
</evidence>
<feature type="domain" description="Peptidase S1" evidence="8">
    <location>
        <begin position="75"/>
        <end position="315"/>
    </location>
</feature>
<dbReference type="PANTHER" id="PTHR24252:SF21">
    <property type="entry name" value="TRANSMEMBRANE SERINE PROTEASE 12"/>
    <property type="match status" value="1"/>
</dbReference>
<keyword evidence="4" id="KW-1015">Disulfide bond</keyword>
<evidence type="ECO:0000256" key="1">
    <source>
        <dbReference type="ARBA" id="ARBA00022670"/>
    </source>
</evidence>
<sequence length="344" mass="37671">MGLGLLSAVLLFAGGSLTHSGHLPLSERREQVGSPGWAHATRDRQKHPGQKEEGPAAQGNCGRARLVNVLKGSRIIGGADAQVGAWPWIVSLQIKSGRNHAHVCGGSLVTERWILTAAHCIKDPSDPFNWRAVIGTNNVDGHRSHSKTMKVKEIIVHPDFNSYTYLNDIAIFLLAKAVRYNDYIQPICLPFGVFQNLDQNTKCFISGWGRTKEEGNITKMLQEAEVHYISRSICNSQQSYGGIIPNTSFCAGDENGAFDTCRGDSGGPLMCYLPKHQRYFVMGITSYGYGCGRKNFPGVYSGPSYHQKWLTDHLYQTVSNGGSKTSFRLGQVFLALGSVILAVP</sequence>
<dbReference type="Pfam" id="PF00089">
    <property type="entry name" value="Trypsin"/>
    <property type="match status" value="1"/>
</dbReference>
<keyword evidence="10" id="KW-0472">Membrane</keyword>
<evidence type="ECO:0000313" key="10">
    <source>
        <dbReference type="RefSeq" id="XP_007528593.2"/>
    </source>
</evidence>
<dbReference type="InterPro" id="IPR018114">
    <property type="entry name" value="TRYPSIN_HIS"/>
</dbReference>
<dbReference type="InParanoid" id="A0A1S3A348"/>
<keyword evidence="9" id="KW-1185">Reference proteome</keyword>
<dbReference type="InterPro" id="IPR033116">
    <property type="entry name" value="TRYPSIN_SER"/>
</dbReference>
<protein>
    <submittedName>
        <fullName evidence="10">Transmembrane protease serine 12</fullName>
    </submittedName>
</protein>
<dbReference type="InterPro" id="IPR001254">
    <property type="entry name" value="Trypsin_dom"/>
</dbReference>
<keyword evidence="7" id="KW-0732">Signal</keyword>
<dbReference type="Gene3D" id="2.40.10.10">
    <property type="entry name" value="Trypsin-like serine proteases"/>
    <property type="match status" value="2"/>
</dbReference>
<keyword evidence="1 5" id="KW-0645">Protease</keyword>
<name>A0A1S3A348_ERIEU</name>
<evidence type="ECO:0000256" key="7">
    <source>
        <dbReference type="SAM" id="SignalP"/>
    </source>
</evidence>
<evidence type="ECO:0000256" key="2">
    <source>
        <dbReference type="ARBA" id="ARBA00022801"/>
    </source>
</evidence>
<proteinExistence type="predicted"/>
<dbReference type="InterPro" id="IPR043504">
    <property type="entry name" value="Peptidase_S1_PA_chymotrypsin"/>
</dbReference>
<keyword evidence="2 5" id="KW-0378">Hydrolase</keyword>